<name>A0A081C108_VECG1</name>
<dbReference type="HOGENOM" id="CLU_2614824_0_0_0"/>
<dbReference type="Proteomes" id="UP000030661">
    <property type="component" value="Unassembled WGS sequence"/>
</dbReference>
<gene>
    <name evidence="1" type="ORF">U27_05236</name>
</gene>
<reference evidence="1" key="1">
    <citation type="journal article" date="2015" name="PeerJ">
        <title>First genomic representation of candidate bacterial phylum KSB3 points to enhanced environmental sensing as a trigger of wastewater bulking.</title>
        <authorList>
            <person name="Sekiguchi Y."/>
            <person name="Ohashi A."/>
            <person name="Parks D.H."/>
            <person name="Yamauchi T."/>
            <person name="Tyson G.W."/>
            <person name="Hugenholtz P."/>
        </authorList>
    </citation>
    <scope>NUCLEOTIDE SEQUENCE [LARGE SCALE GENOMIC DNA]</scope>
</reference>
<dbReference type="STRING" id="1499967.U27_05236"/>
<organism evidence="1">
    <name type="scientific">Vecturithrix granuli</name>
    <dbReference type="NCBI Taxonomy" id="1499967"/>
    <lineage>
        <taxon>Bacteria</taxon>
        <taxon>Candidatus Moduliflexota</taxon>
        <taxon>Candidatus Vecturitrichia</taxon>
        <taxon>Candidatus Vecturitrichales</taxon>
        <taxon>Candidatus Vecturitrichaceae</taxon>
        <taxon>Candidatus Vecturithrix</taxon>
    </lineage>
</organism>
<evidence type="ECO:0000313" key="1">
    <source>
        <dbReference type="EMBL" id="GAK58263.1"/>
    </source>
</evidence>
<keyword evidence="2" id="KW-1185">Reference proteome</keyword>
<dbReference type="AlphaFoldDB" id="A0A081C108"/>
<accession>A0A081C108</accession>
<proteinExistence type="predicted"/>
<evidence type="ECO:0000313" key="2">
    <source>
        <dbReference type="Proteomes" id="UP000030661"/>
    </source>
</evidence>
<dbReference type="EMBL" id="DF820467">
    <property type="protein sequence ID" value="GAK58263.1"/>
    <property type="molecule type" value="Genomic_DNA"/>
</dbReference>
<sequence>MTAQEKLNKIEEIVQEYIQDNTLLAPSVRETAGQKNIREDMQAIISVISREDVESDMTVADIKAKLREIWEKAKPENW</sequence>
<protein>
    <submittedName>
        <fullName evidence="1">Uncharacterized protein</fullName>
    </submittedName>
</protein>